<comment type="caution">
    <text evidence="1">The sequence shown here is derived from an EMBL/GenBank/DDBJ whole genome shotgun (WGS) entry which is preliminary data.</text>
</comment>
<name>A0ABP8GLL9_9BACT</name>
<reference evidence="2" key="1">
    <citation type="journal article" date="2019" name="Int. J. Syst. Evol. Microbiol.">
        <title>The Global Catalogue of Microorganisms (GCM) 10K type strain sequencing project: providing services to taxonomists for standard genome sequencing and annotation.</title>
        <authorList>
            <consortium name="The Broad Institute Genomics Platform"/>
            <consortium name="The Broad Institute Genome Sequencing Center for Infectious Disease"/>
            <person name="Wu L."/>
            <person name="Ma J."/>
        </authorList>
    </citation>
    <scope>NUCLEOTIDE SEQUENCE [LARGE SCALE GENOMIC DNA]</scope>
    <source>
        <strain evidence="2">JCM 17919</strain>
    </source>
</reference>
<dbReference type="RefSeq" id="WP_345254715.1">
    <property type="nucleotide sequence ID" value="NZ_BAABGY010000006.1"/>
</dbReference>
<dbReference type="EMBL" id="BAABGY010000006">
    <property type="protein sequence ID" value="GAA4326166.1"/>
    <property type="molecule type" value="Genomic_DNA"/>
</dbReference>
<dbReference type="Proteomes" id="UP001501725">
    <property type="component" value="Unassembled WGS sequence"/>
</dbReference>
<gene>
    <name evidence="1" type="ORF">GCM10023184_14690</name>
</gene>
<accession>A0ABP8GLL9</accession>
<organism evidence="1 2">
    <name type="scientific">Flaviaesturariibacter amylovorans</name>
    <dbReference type="NCBI Taxonomy" id="1084520"/>
    <lineage>
        <taxon>Bacteria</taxon>
        <taxon>Pseudomonadati</taxon>
        <taxon>Bacteroidota</taxon>
        <taxon>Chitinophagia</taxon>
        <taxon>Chitinophagales</taxon>
        <taxon>Chitinophagaceae</taxon>
        <taxon>Flaviaestuariibacter</taxon>
    </lineage>
</organism>
<sequence>MISVVTKPSTFSPSGNHLIWQVSSSDPNLVYFKVKVSEAESGGIINSLNIFPTPAYQNGSYIDLSKLLQNVVMWEVNTDSYLLVAPMAKLVRGYQIEITEVTNVGGVLTDGDVFTDDDAISYIFNAELGRIERSTLTQGKYVVNQSSTAQFLTGKPNYNKVNDINAEYLYFLQDGSFSNLYARVRTFDGSGSIVDSVTTALEDLDTYQAYRLNVSPKSMKDSSNLSFEGVGYYVVDIVDQSAIARSEERVYFYEEADCAYDYVNVLWINSLGGVDSYQFIAPQDTINVSRNSMKRNTHAINAEGVYSDQSGGIFNPSDVIISNNTTTTTRMVSLHLSDAEAYWLQELYRSKQVFVELGSGELVPAMLNGTSYQIPRGKYNRGSLNTMSIELTMADGVIPAGVTAYATTRSSIEFIDSQMNAIVLNIPGYGINPNTGRSYSTNYSQNYR</sequence>
<proteinExistence type="predicted"/>
<evidence type="ECO:0000313" key="2">
    <source>
        <dbReference type="Proteomes" id="UP001501725"/>
    </source>
</evidence>
<evidence type="ECO:0000313" key="1">
    <source>
        <dbReference type="EMBL" id="GAA4326166.1"/>
    </source>
</evidence>
<protein>
    <submittedName>
        <fullName evidence="1">Uncharacterized protein</fullName>
    </submittedName>
</protein>
<keyword evidence="2" id="KW-1185">Reference proteome</keyword>